<protein>
    <submittedName>
        <fullName evidence="3">Uncharacterized protein</fullName>
    </submittedName>
</protein>
<dbReference type="AlphaFoldDB" id="A0A1A9UHZ9"/>
<evidence type="ECO:0000313" key="3">
    <source>
        <dbReference type="EnsemblMetazoa" id="GAUT005430-PA"/>
    </source>
</evidence>
<keyword evidence="2" id="KW-0812">Transmembrane</keyword>
<name>A0A1A9UHZ9_GLOAU</name>
<evidence type="ECO:0000313" key="4">
    <source>
        <dbReference type="Proteomes" id="UP000078200"/>
    </source>
</evidence>
<evidence type="ECO:0000256" key="2">
    <source>
        <dbReference type="SAM" id="Phobius"/>
    </source>
</evidence>
<dbReference type="VEuPathDB" id="VectorBase:GAUT005430"/>
<dbReference type="EnsemblMetazoa" id="GAUT005430-RA">
    <property type="protein sequence ID" value="GAUT005430-PA"/>
    <property type="gene ID" value="GAUT005430"/>
</dbReference>
<accession>A0A1A9UHZ9</accession>
<organism evidence="3 4">
    <name type="scientific">Glossina austeni</name>
    <name type="common">Savannah tsetse fly</name>
    <dbReference type="NCBI Taxonomy" id="7395"/>
    <lineage>
        <taxon>Eukaryota</taxon>
        <taxon>Metazoa</taxon>
        <taxon>Ecdysozoa</taxon>
        <taxon>Arthropoda</taxon>
        <taxon>Hexapoda</taxon>
        <taxon>Insecta</taxon>
        <taxon>Pterygota</taxon>
        <taxon>Neoptera</taxon>
        <taxon>Endopterygota</taxon>
        <taxon>Diptera</taxon>
        <taxon>Brachycera</taxon>
        <taxon>Muscomorpha</taxon>
        <taxon>Hippoboscoidea</taxon>
        <taxon>Glossinidae</taxon>
        <taxon>Glossina</taxon>
    </lineage>
</organism>
<feature type="region of interest" description="Disordered" evidence="1">
    <location>
        <begin position="55"/>
        <end position="85"/>
    </location>
</feature>
<dbReference type="Proteomes" id="UP000078200">
    <property type="component" value="Unassembled WGS sequence"/>
</dbReference>
<keyword evidence="4" id="KW-1185">Reference proteome</keyword>
<keyword evidence="2" id="KW-1133">Transmembrane helix</keyword>
<reference evidence="3" key="1">
    <citation type="submission" date="2020-05" db="UniProtKB">
        <authorList>
            <consortium name="EnsemblMetazoa"/>
        </authorList>
    </citation>
    <scope>IDENTIFICATION</scope>
    <source>
        <strain evidence="3">TTRI</strain>
    </source>
</reference>
<evidence type="ECO:0000256" key="1">
    <source>
        <dbReference type="SAM" id="MobiDB-lite"/>
    </source>
</evidence>
<feature type="transmembrane region" description="Helical" evidence="2">
    <location>
        <begin position="30"/>
        <end position="49"/>
    </location>
</feature>
<sequence>MACFYLKAVGVLKDNLRRIYPKTLVTQLMFSQYLFFLETFLIPIILFYWGREPRPKPPRNSTSPAPGPTSPFLSVPPGAPSPERVVAAGRGRTVSGLVGRLRVAGTISGDTGGFITEE</sequence>
<proteinExistence type="predicted"/>
<keyword evidence="2" id="KW-0472">Membrane</keyword>